<dbReference type="EMBL" id="FQNF01000036">
    <property type="protein sequence ID" value="SGZ40009.1"/>
    <property type="molecule type" value="Genomic_DNA"/>
</dbReference>
<feature type="domain" description="Histone chaperone" evidence="10">
    <location>
        <begin position="100"/>
        <end position="118"/>
    </location>
</feature>
<reference evidence="12" key="1">
    <citation type="submission" date="2016-11" db="EMBL/GenBank/DDBJ databases">
        <authorList>
            <person name="Guldener U."/>
        </authorList>
    </citation>
    <scope>NUCLEOTIDE SEQUENCE [LARGE SCALE GENOMIC DNA]</scope>
</reference>
<dbReference type="OrthoDB" id="4174291at2759"/>
<dbReference type="Pfam" id="PF09649">
    <property type="entry name" value="CHZ"/>
    <property type="match status" value="1"/>
</dbReference>
<feature type="compositionally biased region" description="Acidic residues" evidence="9">
    <location>
        <begin position="130"/>
        <end position="141"/>
    </location>
</feature>
<evidence type="ECO:0000256" key="8">
    <source>
        <dbReference type="SAM" id="Coils"/>
    </source>
</evidence>
<evidence type="ECO:0000313" key="11">
    <source>
        <dbReference type="EMBL" id="SGZ40009.1"/>
    </source>
</evidence>
<keyword evidence="8" id="KW-0175">Coiled coil</keyword>
<evidence type="ECO:0000256" key="2">
    <source>
        <dbReference type="ARBA" id="ARBA00004123"/>
    </source>
</evidence>
<keyword evidence="12" id="KW-1185">Reference proteome</keyword>
<dbReference type="InterPro" id="IPR019098">
    <property type="entry name" value="Histone_chaperone_domain_CHZ"/>
</dbReference>
<protein>
    <recommendedName>
        <fullName evidence="5">Histone H2A.Z-specific chaperone CHZ1</fullName>
    </recommendedName>
    <alternativeName>
        <fullName evidence="4">Histone H2A.Z-specific chaperone chz1</fullName>
    </alternativeName>
</protein>
<evidence type="ECO:0000256" key="9">
    <source>
        <dbReference type="SAM" id="MobiDB-lite"/>
    </source>
</evidence>
<evidence type="ECO:0000313" key="12">
    <source>
        <dbReference type="Proteomes" id="UP000183365"/>
    </source>
</evidence>
<dbReference type="VEuPathDB" id="FungiDB:HGUI_02209"/>
<evidence type="ECO:0000256" key="3">
    <source>
        <dbReference type="ARBA" id="ARBA00008057"/>
    </source>
</evidence>
<accession>A0A1L0CNH3</accession>
<gene>
    <name evidence="11" type="ORF">HGUI_02209</name>
</gene>
<keyword evidence="7" id="KW-0539">Nucleus</keyword>
<comment type="subcellular location">
    <subcellularLocation>
        <location evidence="2">Nucleus</location>
    </subcellularLocation>
</comment>
<evidence type="ECO:0000256" key="7">
    <source>
        <dbReference type="ARBA" id="ARBA00023242"/>
    </source>
</evidence>
<dbReference type="GO" id="GO:0005634">
    <property type="term" value="C:nucleus"/>
    <property type="evidence" value="ECO:0007669"/>
    <property type="project" value="UniProtKB-SubCell"/>
</dbReference>
<dbReference type="AlphaFoldDB" id="A0A1L0CNH3"/>
<evidence type="ECO:0000259" key="10">
    <source>
        <dbReference type="Pfam" id="PF09649"/>
    </source>
</evidence>
<feature type="region of interest" description="Disordered" evidence="9">
    <location>
        <begin position="1"/>
        <end position="58"/>
    </location>
</feature>
<evidence type="ECO:0000256" key="4">
    <source>
        <dbReference type="ARBA" id="ARBA00018732"/>
    </source>
</evidence>
<organism evidence="11 12">
    <name type="scientific">Hanseniaspora guilliermondii</name>
    <dbReference type="NCBI Taxonomy" id="56406"/>
    <lineage>
        <taxon>Eukaryota</taxon>
        <taxon>Fungi</taxon>
        <taxon>Dikarya</taxon>
        <taxon>Ascomycota</taxon>
        <taxon>Saccharomycotina</taxon>
        <taxon>Saccharomycetes</taxon>
        <taxon>Saccharomycodales</taxon>
        <taxon>Saccharomycodaceae</taxon>
        <taxon>Hanseniaspora</taxon>
    </lineage>
</organism>
<comment type="function">
    <text evidence="1">Forms a chaperone-bound H2A.Z-H2B complex that acts as a source for SWR1 complex-dependent H2A to H2A.Z histone replacement in chromatin.</text>
</comment>
<name>A0A1L0CNH3_9ASCO</name>
<sequence>MPDLNTNKVKKDKKRRRRNYDDIDNQIQKIEEDTKTKHAGDNSKSNTRALDEVDSDDLNDDELDKLMLLEEEKEKLLNKTEIKDNDDSEESFELSAVEDIPTTRRTRGKVIDYKKTAEILDKDDAKQEYDSEDDAEYIPEE</sequence>
<keyword evidence="6" id="KW-0143">Chaperone</keyword>
<dbReference type="Proteomes" id="UP000183365">
    <property type="component" value="Unassembled WGS sequence"/>
</dbReference>
<comment type="similarity">
    <text evidence="3">Belongs to the CHZ1 family.</text>
</comment>
<evidence type="ECO:0000256" key="1">
    <source>
        <dbReference type="ARBA" id="ARBA00002212"/>
    </source>
</evidence>
<feature type="compositionally biased region" description="Basic and acidic residues" evidence="9">
    <location>
        <begin position="29"/>
        <end position="41"/>
    </location>
</feature>
<feature type="coiled-coil region" evidence="8">
    <location>
        <begin position="59"/>
        <end position="86"/>
    </location>
</feature>
<feature type="compositionally biased region" description="Basic residues" evidence="9">
    <location>
        <begin position="8"/>
        <end position="18"/>
    </location>
</feature>
<evidence type="ECO:0000256" key="6">
    <source>
        <dbReference type="ARBA" id="ARBA00023186"/>
    </source>
</evidence>
<evidence type="ECO:0000256" key="5">
    <source>
        <dbReference type="ARBA" id="ARBA00019831"/>
    </source>
</evidence>
<feature type="region of interest" description="Disordered" evidence="9">
    <location>
        <begin position="122"/>
        <end position="141"/>
    </location>
</feature>
<proteinExistence type="inferred from homology"/>